<keyword evidence="13" id="KW-1185">Reference proteome</keyword>
<protein>
    <submittedName>
        <fullName evidence="12">TonB family protein</fullName>
    </submittedName>
</protein>
<dbReference type="EMBL" id="WHLY01000002">
    <property type="protein sequence ID" value="MPR33447.1"/>
    <property type="molecule type" value="Genomic_DNA"/>
</dbReference>
<comment type="caution">
    <text evidence="12">The sequence shown here is derived from an EMBL/GenBank/DDBJ whole genome shotgun (WGS) entry which is preliminary data.</text>
</comment>
<keyword evidence="3" id="KW-0813">Transport</keyword>
<dbReference type="NCBIfam" id="TIGR01352">
    <property type="entry name" value="tonB_Cterm"/>
    <property type="match status" value="1"/>
</dbReference>
<dbReference type="PANTHER" id="PTHR33446">
    <property type="entry name" value="PROTEIN TONB-RELATED"/>
    <property type="match status" value="1"/>
</dbReference>
<evidence type="ECO:0000256" key="8">
    <source>
        <dbReference type="ARBA" id="ARBA00022989"/>
    </source>
</evidence>
<evidence type="ECO:0000256" key="1">
    <source>
        <dbReference type="ARBA" id="ARBA00004383"/>
    </source>
</evidence>
<dbReference type="Pfam" id="PF03544">
    <property type="entry name" value="TonB_C"/>
    <property type="match status" value="1"/>
</dbReference>
<evidence type="ECO:0000256" key="7">
    <source>
        <dbReference type="ARBA" id="ARBA00022927"/>
    </source>
</evidence>
<evidence type="ECO:0000256" key="5">
    <source>
        <dbReference type="ARBA" id="ARBA00022519"/>
    </source>
</evidence>
<dbReference type="Gene3D" id="2.60.40.1120">
    <property type="entry name" value="Carboxypeptidase-like, regulatory domain"/>
    <property type="match status" value="1"/>
</dbReference>
<dbReference type="GO" id="GO:0098797">
    <property type="term" value="C:plasma membrane protein complex"/>
    <property type="evidence" value="ECO:0007669"/>
    <property type="project" value="TreeGrafter"/>
</dbReference>
<keyword evidence="5" id="KW-0997">Cell inner membrane</keyword>
<dbReference type="SUPFAM" id="SSF49464">
    <property type="entry name" value="Carboxypeptidase regulatory domain-like"/>
    <property type="match status" value="1"/>
</dbReference>
<evidence type="ECO:0000256" key="3">
    <source>
        <dbReference type="ARBA" id="ARBA00022448"/>
    </source>
</evidence>
<proteinExistence type="inferred from homology"/>
<evidence type="ECO:0000256" key="9">
    <source>
        <dbReference type="ARBA" id="ARBA00023136"/>
    </source>
</evidence>
<evidence type="ECO:0000256" key="4">
    <source>
        <dbReference type="ARBA" id="ARBA00022475"/>
    </source>
</evidence>
<dbReference type="InterPro" id="IPR051045">
    <property type="entry name" value="TonB-dependent_transducer"/>
</dbReference>
<comment type="similarity">
    <text evidence="2">Belongs to the TonB family.</text>
</comment>
<evidence type="ECO:0000313" key="13">
    <source>
        <dbReference type="Proteomes" id="UP000479293"/>
    </source>
</evidence>
<gene>
    <name evidence="12" type="ORF">GBK04_08740</name>
</gene>
<dbReference type="InterPro" id="IPR008969">
    <property type="entry name" value="CarboxyPept-like_regulatory"/>
</dbReference>
<sequence length="305" mass="33429">MKALLILLFIFTLPAAWAQNSAFEGFVYDEQGEPIKDVMVSVLNMGHGYTMTDATGYFSLARVDPDDSLVVDHVAYGRIHVAAAGQKRMIIQLPRRQDRLLSFTLVDYSTRLDPPPPIRNMFGEIEKPGMVALRMPPSYLAGDLGLVQFLAKTMSYPAEAAKNDIQGMVEISFVVNENGDIRSPRITKSLGYGCDEEVMKAVLSMPRWHPGIQNGKTVPVPFTLPVWFVLKEKSSPSATSGSTETPPSDPVFILHGKIVQGKEIGDGLQGFGIKKLEAFKGKAATDQFGEQGQKGVILITPNTRD</sequence>
<reference evidence="12 13" key="1">
    <citation type="submission" date="2019-10" db="EMBL/GenBank/DDBJ databases">
        <title>Draft Genome Sequence of Cytophagaceae sp. SJW1-29.</title>
        <authorList>
            <person name="Choi A."/>
        </authorList>
    </citation>
    <scope>NUCLEOTIDE SEQUENCE [LARGE SCALE GENOMIC DNA]</scope>
    <source>
        <strain evidence="12 13">SJW1-29</strain>
    </source>
</reference>
<dbReference type="Gene3D" id="3.30.1150.10">
    <property type="match status" value="1"/>
</dbReference>
<dbReference type="InterPro" id="IPR037682">
    <property type="entry name" value="TonB_C"/>
</dbReference>
<dbReference type="SUPFAM" id="SSF74653">
    <property type="entry name" value="TolA/TonB C-terminal domain"/>
    <property type="match status" value="1"/>
</dbReference>
<evidence type="ECO:0000256" key="6">
    <source>
        <dbReference type="ARBA" id="ARBA00022692"/>
    </source>
</evidence>
<dbReference type="RefSeq" id="WP_152758700.1">
    <property type="nucleotide sequence ID" value="NZ_WHLY01000002.1"/>
</dbReference>
<dbReference type="Proteomes" id="UP000479293">
    <property type="component" value="Unassembled WGS sequence"/>
</dbReference>
<keyword evidence="10" id="KW-0732">Signal</keyword>
<dbReference type="PANTHER" id="PTHR33446:SF2">
    <property type="entry name" value="PROTEIN TONB"/>
    <property type="match status" value="1"/>
</dbReference>
<evidence type="ECO:0000313" key="12">
    <source>
        <dbReference type="EMBL" id="MPR33447.1"/>
    </source>
</evidence>
<feature type="signal peptide" evidence="10">
    <location>
        <begin position="1"/>
        <end position="18"/>
    </location>
</feature>
<feature type="domain" description="TonB C-terminal" evidence="11">
    <location>
        <begin position="141"/>
        <end position="237"/>
    </location>
</feature>
<dbReference type="GO" id="GO:0015031">
    <property type="term" value="P:protein transport"/>
    <property type="evidence" value="ECO:0007669"/>
    <property type="project" value="UniProtKB-KW"/>
</dbReference>
<dbReference type="GO" id="GO:0055085">
    <property type="term" value="P:transmembrane transport"/>
    <property type="evidence" value="ECO:0007669"/>
    <property type="project" value="InterPro"/>
</dbReference>
<keyword evidence="4" id="KW-1003">Cell membrane</keyword>
<name>A0A7C9FC97_9BACT</name>
<dbReference type="GO" id="GO:0031992">
    <property type="term" value="F:energy transducer activity"/>
    <property type="evidence" value="ECO:0007669"/>
    <property type="project" value="TreeGrafter"/>
</dbReference>
<evidence type="ECO:0000259" key="11">
    <source>
        <dbReference type="PROSITE" id="PS52015"/>
    </source>
</evidence>
<keyword evidence="6" id="KW-0812">Transmembrane</keyword>
<keyword evidence="7" id="KW-0653">Protein transport</keyword>
<dbReference type="AlphaFoldDB" id="A0A7C9FC97"/>
<keyword evidence="9" id="KW-0472">Membrane</keyword>
<feature type="chain" id="PRO_5029010951" evidence="10">
    <location>
        <begin position="19"/>
        <end position="305"/>
    </location>
</feature>
<dbReference type="InterPro" id="IPR006260">
    <property type="entry name" value="TonB/TolA_C"/>
</dbReference>
<organism evidence="12 13">
    <name type="scientific">Salmonirosea aquatica</name>
    <dbReference type="NCBI Taxonomy" id="2654236"/>
    <lineage>
        <taxon>Bacteria</taxon>
        <taxon>Pseudomonadati</taxon>
        <taxon>Bacteroidota</taxon>
        <taxon>Cytophagia</taxon>
        <taxon>Cytophagales</taxon>
        <taxon>Spirosomataceae</taxon>
        <taxon>Salmonirosea</taxon>
    </lineage>
</organism>
<accession>A0A7C9FC97</accession>
<dbReference type="PROSITE" id="PS52015">
    <property type="entry name" value="TONB_CTD"/>
    <property type="match status" value="1"/>
</dbReference>
<evidence type="ECO:0000256" key="10">
    <source>
        <dbReference type="SAM" id="SignalP"/>
    </source>
</evidence>
<evidence type="ECO:0000256" key="2">
    <source>
        <dbReference type="ARBA" id="ARBA00006555"/>
    </source>
</evidence>
<comment type="subcellular location">
    <subcellularLocation>
        <location evidence="1">Cell inner membrane</location>
        <topology evidence="1">Single-pass membrane protein</topology>
        <orientation evidence="1">Periplasmic side</orientation>
    </subcellularLocation>
</comment>
<keyword evidence="8" id="KW-1133">Transmembrane helix</keyword>